<dbReference type="PANTHER" id="PTHR42943:SF2">
    <property type="entry name" value="GLUTATHIONE S-TRANSFERASE KAPPA 1"/>
    <property type="match status" value="1"/>
</dbReference>
<dbReference type="InterPro" id="IPR014440">
    <property type="entry name" value="HCCAis_GSTk"/>
</dbReference>
<dbReference type="Gene3D" id="3.40.30.10">
    <property type="entry name" value="Glutaredoxin"/>
    <property type="match status" value="1"/>
</dbReference>
<dbReference type="GO" id="GO:0018845">
    <property type="term" value="F:2-hydroxychromene-2-carboxylate isomerase activity"/>
    <property type="evidence" value="ECO:0007669"/>
    <property type="project" value="UniProtKB-UniRule"/>
</dbReference>
<evidence type="ECO:0000256" key="2">
    <source>
        <dbReference type="PIRSR" id="PIRSR006386-1"/>
    </source>
</evidence>
<dbReference type="OrthoDB" id="5244108at2"/>
<reference evidence="4 5" key="1">
    <citation type="submission" date="2019-02" db="EMBL/GenBank/DDBJ databases">
        <title>Polymorphobacter sp. isolated from the lake at the Tibet of China.</title>
        <authorList>
            <person name="Li A."/>
        </authorList>
    </citation>
    <scope>NUCLEOTIDE SEQUENCE [LARGE SCALE GENOMIC DNA]</scope>
    <source>
        <strain evidence="4 5">DJ1R-1</strain>
    </source>
</reference>
<dbReference type="PANTHER" id="PTHR42943">
    <property type="entry name" value="GLUTATHIONE S-TRANSFERASE KAPPA"/>
    <property type="match status" value="1"/>
</dbReference>
<dbReference type="AlphaFoldDB" id="A0A4Y9EMN3"/>
<name>A0A4Y9EMN3_9SPHN</name>
<dbReference type="PIRSF" id="PIRSF006386">
    <property type="entry name" value="HCCAis_GSTk"/>
    <property type="match status" value="1"/>
</dbReference>
<dbReference type="EC" id="5.99.1.4" evidence="1"/>
<dbReference type="Pfam" id="PF01323">
    <property type="entry name" value="DSBA"/>
    <property type="match status" value="1"/>
</dbReference>
<dbReference type="InterPro" id="IPR036249">
    <property type="entry name" value="Thioredoxin-like_sf"/>
</dbReference>
<accession>A0A4Y9EMN3</accession>
<comment type="similarity">
    <text evidence="1">Belongs to the GST superfamily. NadH family.</text>
</comment>
<feature type="active site" description="Nucleophile" evidence="2">
    <location>
        <position position="13"/>
    </location>
</feature>
<gene>
    <name evidence="4" type="ORF">EUV02_07520</name>
</gene>
<evidence type="ECO:0000259" key="3">
    <source>
        <dbReference type="Pfam" id="PF01323"/>
    </source>
</evidence>
<keyword evidence="5" id="KW-1185">Reference proteome</keyword>
<evidence type="ECO:0000313" key="4">
    <source>
        <dbReference type="EMBL" id="TFU03041.1"/>
    </source>
</evidence>
<protein>
    <recommendedName>
        <fullName evidence="1">2-hydroxychromene-2-carboxylate isomerase</fullName>
        <ecNumber evidence="1">5.99.1.4</ecNumber>
    </recommendedName>
</protein>
<dbReference type="EMBL" id="SIHO01000002">
    <property type="protein sequence ID" value="TFU03041.1"/>
    <property type="molecule type" value="Genomic_DNA"/>
</dbReference>
<dbReference type="InterPro" id="IPR001853">
    <property type="entry name" value="DSBA-like_thioredoxin_dom"/>
</dbReference>
<evidence type="ECO:0000256" key="1">
    <source>
        <dbReference type="PIRNR" id="PIRNR006386"/>
    </source>
</evidence>
<organism evidence="4 5">
    <name type="scientific">Glacieibacterium arshaanense</name>
    <dbReference type="NCBI Taxonomy" id="2511025"/>
    <lineage>
        <taxon>Bacteria</taxon>
        <taxon>Pseudomonadati</taxon>
        <taxon>Pseudomonadota</taxon>
        <taxon>Alphaproteobacteria</taxon>
        <taxon>Sphingomonadales</taxon>
        <taxon>Sphingosinicellaceae</taxon>
        <taxon>Glacieibacterium</taxon>
    </lineage>
</organism>
<dbReference type="Proteomes" id="UP000297737">
    <property type="component" value="Unassembled WGS sequence"/>
</dbReference>
<proteinExistence type="inferred from homology"/>
<dbReference type="RefSeq" id="WP_135245633.1">
    <property type="nucleotide sequence ID" value="NZ_SIHO01000002.1"/>
</dbReference>
<comment type="caution">
    <text evidence="4">The sequence shown here is derived from an EMBL/GenBank/DDBJ whole genome shotgun (WGS) entry which is preliminary data.</text>
</comment>
<sequence>MTLNYDLFWSFRSPYSYLVTSRLVAMERDYDVKCNVRVVYPIAVRQPEFFDNSDPLWFTYLAKDTYRTAAFLGLPFHWPRPDPVVMDFATRKYPKEQPYIHRLTRLGQVATEMGKGLAFLDEVSKVIWDGSVIGWHEGDHLANAAARAGLDLAAMDVIAARDAERLDGIIEASQVAQREAGHYGVPMMAVDGEPFFGQDRYDQLEWRLKLKGMQKRG</sequence>
<dbReference type="InterPro" id="IPR051924">
    <property type="entry name" value="GST_Kappa/NadH"/>
</dbReference>
<keyword evidence="1 4" id="KW-0413">Isomerase</keyword>
<dbReference type="SUPFAM" id="SSF52833">
    <property type="entry name" value="Thioredoxin-like"/>
    <property type="match status" value="1"/>
</dbReference>
<comment type="catalytic activity">
    <reaction evidence="1">
        <text>2-hydroxychromene-2-carboxylate = (3E)-4-(2-hydroxyphenyl)-2-oxobut-3-enoate</text>
        <dbReference type="Rhea" id="RHEA:27401"/>
        <dbReference type="ChEBI" id="CHEBI:59350"/>
        <dbReference type="ChEBI" id="CHEBI:59353"/>
        <dbReference type="EC" id="5.99.1.4"/>
    </reaction>
</comment>
<dbReference type="GO" id="GO:0016491">
    <property type="term" value="F:oxidoreductase activity"/>
    <property type="evidence" value="ECO:0007669"/>
    <property type="project" value="InterPro"/>
</dbReference>
<feature type="domain" description="DSBA-like thioredoxin" evidence="3">
    <location>
        <begin position="6"/>
        <end position="208"/>
    </location>
</feature>
<evidence type="ECO:0000313" key="5">
    <source>
        <dbReference type="Proteomes" id="UP000297737"/>
    </source>
</evidence>